<name>A0A162L9R9_9PROT</name>
<dbReference type="EMBL" id="LPZR01000098">
    <property type="protein sequence ID" value="KYO54026.1"/>
    <property type="molecule type" value="Genomic_DNA"/>
</dbReference>
<dbReference type="Gene3D" id="1.10.287.130">
    <property type="match status" value="1"/>
</dbReference>
<dbReference type="GeneID" id="97242349"/>
<dbReference type="Gene3D" id="3.30.565.10">
    <property type="entry name" value="Histidine kinase-like ATPase, C-terminal domain"/>
    <property type="match status" value="1"/>
</dbReference>
<protein>
    <recommendedName>
        <fullName evidence="1">Histidine phosphotransferase ChpT C-terminal domain-containing protein</fullName>
    </recommendedName>
</protein>
<evidence type="ECO:0000259" key="1">
    <source>
        <dbReference type="Pfam" id="PF10090"/>
    </source>
</evidence>
<dbReference type="InterPro" id="IPR018762">
    <property type="entry name" value="ChpT_C"/>
</dbReference>
<accession>A0A162L9R9</accession>
<gene>
    <name evidence="2" type="ORF">AUP44_25760</name>
</gene>
<reference evidence="2 3" key="1">
    <citation type="submission" date="2015-12" db="EMBL/GenBank/DDBJ databases">
        <title>Genome sequence of Tistrella mobilis MCCC 1A02139.</title>
        <authorList>
            <person name="Lu L."/>
            <person name="Lai Q."/>
            <person name="Shao Z."/>
            <person name="Qian P."/>
        </authorList>
    </citation>
    <scope>NUCLEOTIDE SEQUENCE [LARGE SCALE GENOMIC DNA]</scope>
    <source>
        <strain evidence="2 3">MCCC 1A02139</strain>
    </source>
</reference>
<proteinExistence type="predicted"/>
<feature type="domain" description="Histidine phosphotransferase ChpT C-terminal" evidence="1">
    <location>
        <begin position="67"/>
        <end position="186"/>
    </location>
</feature>
<dbReference type="InterPro" id="IPR036890">
    <property type="entry name" value="HATPase_C_sf"/>
</dbReference>
<dbReference type="Pfam" id="PF10090">
    <property type="entry name" value="HPTransfase"/>
    <property type="match status" value="1"/>
</dbReference>
<evidence type="ECO:0000313" key="2">
    <source>
        <dbReference type="EMBL" id="KYO54026.1"/>
    </source>
</evidence>
<dbReference type="AlphaFoldDB" id="A0A162L9R9"/>
<organism evidence="2 3">
    <name type="scientific">Tistrella mobilis</name>
    <dbReference type="NCBI Taxonomy" id="171437"/>
    <lineage>
        <taxon>Bacteria</taxon>
        <taxon>Pseudomonadati</taxon>
        <taxon>Pseudomonadota</taxon>
        <taxon>Alphaproteobacteria</taxon>
        <taxon>Geminicoccales</taxon>
        <taxon>Geminicoccaceae</taxon>
        <taxon>Tistrella</taxon>
    </lineage>
</organism>
<dbReference type="RefSeq" id="WP_062763292.1">
    <property type="nucleotide sequence ID" value="NZ_CP121031.1"/>
</dbReference>
<sequence length="222" mass="22698">MCARLCHDLVGPVGGVVNGVEFLAEDGMGDDALQLLADSAARAARRLSFYRLALGAGGNPDERVAAGDLSAALAGYFTDERAGLDVIAWPSDGNVLRAHGGIVLCLAAISAQALLRGGTVTIAWRTTVEGGSVSVVAEGGAMRLPETLVPSIEGRIDPAALDARTVLPFMVSEMAAAVGGRLAVATDWSGADLRRLTITGDLPVFTARAGVSSLERTGETGP</sequence>
<comment type="caution">
    <text evidence="2">The sequence shown here is derived from an EMBL/GenBank/DDBJ whole genome shotgun (WGS) entry which is preliminary data.</text>
</comment>
<evidence type="ECO:0000313" key="3">
    <source>
        <dbReference type="Proteomes" id="UP000075787"/>
    </source>
</evidence>
<dbReference type="Proteomes" id="UP000075787">
    <property type="component" value="Unassembled WGS sequence"/>
</dbReference>